<organism evidence="1 2">
    <name type="scientific">Limnoglobus roseus</name>
    <dbReference type="NCBI Taxonomy" id="2598579"/>
    <lineage>
        <taxon>Bacteria</taxon>
        <taxon>Pseudomonadati</taxon>
        <taxon>Planctomycetota</taxon>
        <taxon>Planctomycetia</taxon>
        <taxon>Gemmatales</taxon>
        <taxon>Gemmataceae</taxon>
        <taxon>Limnoglobus</taxon>
    </lineage>
</organism>
<dbReference type="Pfam" id="PF13267">
    <property type="entry name" value="DUF4058"/>
    <property type="match status" value="1"/>
</dbReference>
<dbReference type="KEGG" id="lrs:PX52LOC_00680"/>
<gene>
    <name evidence="1" type="ORF">PX52LOC_00680</name>
</gene>
<accession>A0A5C1A7K6</accession>
<dbReference type="EMBL" id="CP042425">
    <property type="protein sequence ID" value="QEL13822.1"/>
    <property type="molecule type" value="Genomic_DNA"/>
</dbReference>
<protein>
    <recommendedName>
        <fullName evidence="3">DUF4058 domain-containing protein</fullName>
    </recommendedName>
</protein>
<evidence type="ECO:0000313" key="1">
    <source>
        <dbReference type="EMBL" id="QEL13822.1"/>
    </source>
</evidence>
<sequence>MPLRDHFHSPLNDRHSWDVLHGGWPMEIAKSLNRELPPEYVAGPQVHLGGGIEIDVGALESEDVGSPSHRPSEDGTAAWAAVEPTVCVETERPDVDEYEVRVFDVSRERRLVAAIELVSPSNKDRPESRRAFVAKCASLLQQDVCVTIVDVVTSRDFNLYADLLTFLDRTDVSVGQPPVPIYAVTCRGRMRRGRWVFEAWNRPLTVGRPLPKLPLWLPYQLPVTLDLEATYEETCRGLRIR</sequence>
<evidence type="ECO:0000313" key="2">
    <source>
        <dbReference type="Proteomes" id="UP000324974"/>
    </source>
</evidence>
<dbReference type="AlphaFoldDB" id="A0A5C1A7K6"/>
<name>A0A5C1A7K6_9BACT</name>
<evidence type="ECO:0008006" key="3">
    <source>
        <dbReference type="Google" id="ProtNLM"/>
    </source>
</evidence>
<dbReference type="InterPro" id="IPR025132">
    <property type="entry name" value="DUF4058"/>
</dbReference>
<dbReference type="RefSeq" id="WP_168218787.1">
    <property type="nucleotide sequence ID" value="NZ_CP042425.1"/>
</dbReference>
<proteinExistence type="predicted"/>
<reference evidence="2" key="1">
    <citation type="submission" date="2019-08" db="EMBL/GenBank/DDBJ databases">
        <title>Limnoglobus roseus gen. nov., sp. nov., a novel freshwater planctomycete with a giant genome from the family Gemmataceae.</title>
        <authorList>
            <person name="Kulichevskaya I.S."/>
            <person name="Naumoff D.G."/>
            <person name="Miroshnikov K."/>
            <person name="Ivanova A."/>
            <person name="Philippov D.A."/>
            <person name="Hakobyan A."/>
            <person name="Rijpstra I.C."/>
            <person name="Sinninghe Damste J.S."/>
            <person name="Liesack W."/>
            <person name="Dedysh S.N."/>
        </authorList>
    </citation>
    <scope>NUCLEOTIDE SEQUENCE [LARGE SCALE GENOMIC DNA]</scope>
    <source>
        <strain evidence="2">PX52</strain>
    </source>
</reference>
<keyword evidence="2" id="KW-1185">Reference proteome</keyword>
<dbReference type="Proteomes" id="UP000324974">
    <property type="component" value="Chromosome"/>
</dbReference>